<keyword evidence="1" id="KW-0805">Transcription regulation</keyword>
<dbReference type="SUPFAM" id="SSF51206">
    <property type="entry name" value="cAMP-binding domain-like"/>
    <property type="match status" value="1"/>
</dbReference>
<dbReference type="GO" id="GO:0003677">
    <property type="term" value="F:DNA binding"/>
    <property type="evidence" value="ECO:0007669"/>
    <property type="project" value="UniProtKB-KW"/>
</dbReference>
<dbReference type="PROSITE" id="PS50042">
    <property type="entry name" value="CNMP_BINDING_3"/>
    <property type="match status" value="1"/>
</dbReference>
<keyword evidence="3" id="KW-0804">Transcription</keyword>
<name>A0A6I2UUH8_9FIRM</name>
<keyword evidence="2" id="KW-0238">DNA-binding</keyword>
<dbReference type="CDD" id="cd00038">
    <property type="entry name" value="CAP_ED"/>
    <property type="match status" value="1"/>
</dbReference>
<dbReference type="InterPro" id="IPR012318">
    <property type="entry name" value="HTH_CRP"/>
</dbReference>
<evidence type="ECO:0000259" key="5">
    <source>
        <dbReference type="PROSITE" id="PS51063"/>
    </source>
</evidence>
<dbReference type="InterPro" id="IPR050397">
    <property type="entry name" value="Env_Response_Regulators"/>
</dbReference>
<gene>
    <name evidence="6" type="ORF">FYJ78_11925</name>
</gene>
<dbReference type="InterPro" id="IPR000595">
    <property type="entry name" value="cNMP-bd_dom"/>
</dbReference>
<dbReference type="Pfam" id="PF13545">
    <property type="entry name" value="HTH_Crp_2"/>
    <property type="match status" value="1"/>
</dbReference>
<reference evidence="6 7" key="1">
    <citation type="submission" date="2019-08" db="EMBL/GenBank/DDBJ databases">
        <title>In-depth cultivation of the pig gut microbiome towards novel bacterial diversity and tailored functional studies.</title>
        <authorList>
            <person name="Wylensek D."/>
            <person name="Hitch T.C.A."/>
            <person name="Clavel T."/>
        </authorList>
    </citation>
    <scope>NUCLEOTIDE SEQUENCE [LARGE SCALE GENOMIC DNA]</scope>
    <source>
        <strain evidence="7">WCA-380-WT-3B3</strain>
    </source>
</reference>
<protein>
    <submittedName>
        <fullName evidence="6">Crp/Fnr family transcriptional regulator</fullName>
    </submittedName>
</protein>
<sequence>MKLDYMLDHMPDSIRRQTTRRVFLPGESVVRKGELADHVFLLTKGSLRVSNEFASGQRFTFGSLEVPDLIGDLEVLAGQKSYAASNEAVSACEVIAMSAETFLQWMRSDNEFALAVAQLLAAKMYPTSNEAGRVKFLPSLDRLHAYLIKRLGTIQTDLFILHTSRQQIADDIGTSVKTVNRGVSKLREAGLISLNRGKITINEEQQQALRDTFRQEEDA</sequence>
<dbReference type="SUPFAM" id="SSF46785">
    <property type="entry name" value="Winged helix' DNA-binding domain"/>
    <property type="match status" value="1"/>
</dbReference>
<dbReference type="InterPro" id="IPR036390">
    <property type="entry name" value="WH_DNA-bd_sf"/>
</dbReference>
<organism evidence="6 7">
    <name type="scientific">Selenomonas montiformis</name>
    <dbReference type="NCBI Taxonomy" id="2652285"/>
    <lineage>
        <taxon>Bacteria</taxon>
        <taxon>Bacillati</taxon>
        <taxon>Bacillota</taxon>
        <taxon>Negativicutes</taxon>
        <taxon>Selenomonadales</taxon>
        <taxon>Selenomonadaceae</taxon>
        <taxon>Selenomonas</taxon>
    </lineage>
</organism>
<evidence type="ECO:0000256" key="1">
    <source>
        <dbReference type="ARBA" id="ARBA00023015"/>
    </source>
</evidence>
<proteinExistence type="predicted"/>
<dbReference type="EMBL" id="VUNL01000017">
    <property type="protein sequence ID" value="MSV25858.1"/>
    <property type="molecule type" value="Genomic_DNA"/>
</dbReference>
<dbReference type="SMART" id="SM00100">
    <property type="entry name" value="cNMP"/>
    <property type="match status" value="1"/>
</dbReference>
<feature type="domain" description="Cyclic nucleotide-binding" evidence="4">
    <location>
        <begin position="23"/>
        <end position="106"/>
    </location>
</feature>
<keyword evidence="7" id="KW-1185">Reference proteome</keyword>
<dbReference type="CDD" id="cd00092">
    <property type="entry name" value="HTH_CRP"/>
    <property type="match status" value="1"/>
</dbReference>
<dbReference type="SMART" id="SM00419">
    <property type="entry name" value="HTH_CRP"/>
    <property type="match status" value="1"/>
</dbReference>
<dbReference type="Gene3D" id="2.60.120.10">
    <property type="entry name" value="Jelly Rolls"/>
    <property type="match status" value="1"/>
</dbReference>
<dbReference type="InterPro" id="IPR018490">
    <property type="entry name" value="cNMP-bd_dom_sf"/>
</dbReference>
<dbReference type="RefSeq" id="WP_154621624.1">
    <property type="nucleotide sequence ID" value="NZ_CBCTNG010000019.1"/>
</dbReference>
<feature type="domain" description="HTH crp-type" evidence="5">
    <location>
        <begin position="137"/>
        <end position="205"/>
    </location>
</feature>
<dbReference type="Proteomes" id="UP000430222">
    <property type="component" value="Unassembled WGS sequence"/>
</dbReference>
<dbReference type="PROSITE" id="PS51063">
    <property type="entry name" value="HTH_CRP_2"/>
    <property type="match status" value="1"/>
</dbReference>
<evidence type="ECO:0000313" key="7">
    <source>
        <dbReference type="Proteomes" id="UP000430222"/>
    </source>
</evidence>
<dbReference type="AlphaFoldDB" id="A0A6I2UUH8"/>
<dbReference type="GO" id="GO:0003700">
    <property type="term" value="F:DNA-binding transcription factor activity"/>
    <property type="evidence" value="ECO:0007669"/>
    <property type="project" value="TreeGrafter"/>
</dbReference>
<dbReference type="InterPro" id="IPR036388">
    <property type="entry name" value="WH-like_DNA-bd_sf"/>
</dbReference>
<dbReference type="Gene3D" id="1.10.10.10">
    <property type="entry name" value="Winged helix-like DNA-binding domain superfamily/Winged helix DNA-binding domain"/>
    <property type="match status" value="1"/>
</dbReference>
<accession>A0A6I2UUH8</accession>
<evidence type="ECO:0000259" key="4">
    <source>
        <dbReference type="PROSITE" id="PS50042"/>
    </source>
</evidence>
<evidence type="ECO:0000256" key="2">
    <source>
        <dbReference type="ARBA" id="ARBA00023125"/>
    </source>
</evidence>
<evidence type="ECO:0000256" key="3">
    <source>
        <dbReference type="ARBA" id="ARBA00023163"/>
    </source>
</evidence>
<dbReference type="GO" id="GO:0005829">
    <property type="term" value="C:cytosol"/>
    <property type="evidence" value="ECO:0007669"/>
    <property type="project" value="TreeGrafter"/>
</dbReference>
<dbReference type="PANTHER" id="PTHR24567">
    <property type="entry name" value="CRP FAMILY TRANSCRIPTIONAL REGULATORY PROTEIN"/>
    <property type="match status" value="1"/>
</dbReference>
<dbReference type="InterPro" id="IPR014710">
    <property type="entry name" value="RmlC-like_jellyroll"/>
</dbReference>
<dbReference type="InterPro" id="IPR018488">
    <property type="entry name" value="cNMP-bd_CS"/>
</dbReference>
<evidence type="ECO:0000313" key="6">
    <source>
        <dbReference type="EMBL" id="MSV25858.1"/>
    </source>
</evidence>
<dbReference type="Pfam" id="PF00027">
    <property type="entry name" value="cNMP_binding"/>
    <property type="match status" value="1"/>
</dbReference>
<comment type="caution">
    <text evidence="6">The sequence shown here is derived from an EMBL/GenBank/DDBJ whole genome shotgun (WGS) entry which is preliminary data.</text>
</comment>
<dbReference type="PROSITE" id="PS00888">
    <property type="entry name" value="CNMP_BINDING_1"/>
    <property type="match status" value="1"/>
</dbReference>
<dbReference type="PRINTS" id="PR00034">
    <property type="entry name" value="HTHCRP"/>
</dbReference>
<dbReference type="PANTHER" id="PTHR24567:SF77">
    <property type="entry name" value="NUCLEOSIDE-RESPONSIVE TRANSCRIPTIONAL ACTIVATOR OF NUCLEOSIDE UTILIZATION DEOR"/>
    <property type="match status" value="1"/>
</dbReference>